<evidence type="ECO:0000256" key="7">
    <source>
        <dbReference type="ARBA" id="ARBA00023136"/>
    </source>
</evidence>
<name>A0AAE3VT01_9HYPH</name>
<keyword evidence="4 9" id="KW-0997">Cell inner membrane</keyword>
<dbReference type="Pfam" id="PF04290">
    <property type="entry name" value="DctQ"/>
    <property type="match status" value="1"/>
</dbReference>
<protein>
    <recommendedName>
        <fullName evidence="9">TRAP transporter small permease protein</fullName>
    </recommendedName>
</protein>
<keyword evidence="3" id="KW-1003">Cell membrane</keyword>
<keyword evidence="12" id="KW-1185">Reference proteome</keyword>
<evidence type="ECO:0000256" key="8">
    <source>
        <dbReference type="ARBA" id="ARBA00038436"/>
    </source>
</evidence>
<proteinExistence type="inferred from homology"/>
<dbReference type="AlphaFoldDB" id="A0AAE3VT01"/>
<evidence type="ECO:0000256" key="6">
    <source>
        <dbReference type="ARBA" id="ARBA00022989"/>
    </source>
</evidence>
<keyword evidence="6 9" id="KW-1133">Transmembrane helix</keyword>
<feature type="transmembrane region" description="Helical" evidence="9">
    <location>
        <begin position="134"/>
        <end position="153"/>
    </location>
</feature>
<dbReference type="PANTHER" id="PTHR35011:SF10">
    <property type="entry name" value="TRAP TRANSPORTER SMALL PERMEASE PROTEIN"/>
    <property type="match status" value="1"/>
</dbReference>
<dbReference type="InterPro" id="IPR007387">
    <property type="entry name" value="TRAP_DctQ"/>
</dbReference>
<feature type="transmembrane region" description="Helical" evidence="9">
    <location>
        <begin position="90"/>
        <end position="114"/>
    </location>
</feature>
<dbReference type="GO" id="GO:0015740">
    <property type="term" value="P:C4-dicarboxylate transport"/>
    <property type="evidence" value="ECO:0007669"/>
    <property type="project" value="TreeGrafter"/>
</dbReference>
<gene>
    <name evidence="11" type="ORF">J2S73_003752</name>
</gene>
<keyword evidence="2 9" id="KW-0813">Transport</keyword>
<dbReference type="GO" id="GO:0005886">
    <property type="term" value="C:plasma membrane"/>
    <property type="evidence" value="ECO:0007669"/>
    <property type="project" value="UniProtKB-SubCell"/>
</dbReference>
<comment type="caution">
    <text evidence="11">The sequence shown here is derived from an EMBL/GenBank/DDBJ whole genome shotgun (WGS) entry which is preliminary data.</text>
</comment>
<dbReference type="GO" id="GO:0022857">
    <property type="term" value="F:transmembrane transporter activity"/>
    <property type="evidence" value="ECO:0007669"/>
    <property type="project" value="UniProtKB-UniRule"/>
</dbReference>
<dbReference type="InterPro" id="IPR055348">
    <property type="entry name" value="DctQ"/>
</dbReference>
<reference evidence="11" key="1">
    <citation type="submission" date="2023-07" db="EMBL/GenBank/DDBJ databases">
        <title>Genomic Encyclopedia of Type Strains, Phase IV (KMG-IV): sequencing the most valuable type-strain genomes for metagenomic binning, comparative biology and taxonomic classification.</title>
        <authorList>
            <person name="Goeker M."/>
        </authorList>
    </citation>
    <scope>NUCLEOTIDE SEQUENCE</scope>
    <source>
        <strain evidence="11">DSM 21202</strain>
    </source>
</reference>
<evidence type="ECO:0000256" key="4">
    <source>
        <dbReference type="ARBA" id="ARBA00022519"/>
    </source>
</evidence>
<evidence type="ECO:0000256" key="9">
    <source>
        <dbReference type="RuleBase" id="RU369079"/>
    </source>
</evidence>
<keyword evidence="7 9" id="KW-0472">Membrane</keyword>
<evidence type="ECO:0000256" key="2">
    <source>
        <dbReference type="ARBA" id="ARBA00022448"/>
    </source>
</evidence>
<dbReference type="RefSeq" id="WP_306887177.1">
    <property type="nucleotide sequence ID" value="NZ_JAUSUL010000004.1"/>
</dbReference>
<sequence>MGALARLTNRAMNLTAVLAALGALVMMVHICAEIFLRTAFSAPIPATVEIVSRYYMVLLAFLPIAWLERRRGMVSVEAIDFLLPAGVKRYWDVAISLLSAVIYAGLAYTTWLVALKNYATGTFVMALEWVVPVWPTYFLPPIGFGLAVLVTVFRAISLLSGQDDAVEEALGV</sequence>
<evidence type="ECO:0000256" key="3">
    <source>
        <dbReference type="ARBA" id="ARBA00022475"/>
    </source>
</evidence>
<comment type="caution">
    <text evidence="9">Lacks conserved residue(s) required for the propagation of feature annotation.</text>
</comment>
<evidence type="ECO:0000313" key="11">
    <source>
        <dbReference type="EMBL" id="MDQ0317275.1"/>
    </source>
</evidence>
<evidence type="ECO:0000259" key="10">
    <source>
        <dbReference type="Pfam" id="PF04290"/>
    </source>
</evidence>
<comment type="similarity">
    <text evidence="8 9">Belongs to the TRAP transporter small permease family.</text>
</comment>
<dbReference type="EMBL" id="JAUSUL010000004">
    <property type="protein sequence ID" value="MDQ0317275.1"/>
    <property type="molecule type" value="Genomic_DNA"/>
</dbReference>
<dbReference type="Proteomes" id="UP001229244">
    <property type="component" value="Unassembled WGS sequence"/>
</dbReference>
<feature type="domain" description="Tripartite ATP-independent periplasmic transporters DctQ component" evidence="10">
    <location>
        <begin position="26"/>
        <end position="159"/>
    </location>
</feature>
<comment type="function">
    <text evidence="9">Part of the tripartite ATP-independent periplasmic (TRAP) transport system.</text>
</comment>
<evidence type="ECO:0000256" key="1">
    <source>
        <dbReference type="ARBA" id="ARBA00004429"/>
    </source>
</evidence>
<evidence type="ECO:0000256" key="5">
    <source>
        <dbReference type="ARBA" id="ARBA00022692"/>
    </source>
</evidence>
<accession>A0AAE3VT01</accession>
<dbReference type="PANTHER" id="PTHR35011">
    <property type="entry name" value="2,3-DIKETO-L-GULONATE TRAP TRANSPORTER SMALL PERMEASE PROTEIN YIAM"/>
    <property type="match status" value="1"/>
</dbReference>
<comment type="subunit">
    <text evidence="9">The complex comprises the extracytoplasmic solute receptor protein and the two transmembrane proteins.</text>
</comment>
<organism evidence="11 12">
    <name type="scientific">Amorphus orientalis</name>
    <dbReference type="NCBI Taxonomy" id="649198"/>
    <lineage>
        <taxon>Bacteria</taxon>
        <taxon>Pseudomonadati</taxon>
        <taxon>Pseudomonadota</taxon>
        <taxon>Alphaproteobacteria</taxon>
        <taxon>Hyphomicrobiales</taxon>
        <taxon>Amorphaceae</taxon>
        <taxon>Amorphus</taxon>
    </lineage>
</organism>
<keyword evidence="5 9" id="KW-0812">Transmembrane</keyword>
<evidence type="ECO:0000313" key="12">
    <source>
        <dbReference type="Proteomes" id="UP001229244"/>
    </source>
</evidence>
<feature type="transmembrane region" description="Helical" evidence="9">
    <location>
        <begin position="51"/>
        <end position="69"/>
    </location>
</feature>
<comment type="subcellular location">
    <subcellularLocation>
        <location evidence="1 9">Cell inner membrane</location>
        <topology evidence="1 9">Multi-pass membrane protein</topology>
    </subcellularLocation>
</comment>